<sequence length="256" mass="27807">MSREPSNCPSRRRFLLQALGAGGAVAGMTIAPGVVLISTAAETNEPTAKPGAGADAAKRWGLLIDTRRCAEDCSACISACRQENGWEEPRDPDKDPQWIRKMKLTDQREEPISLPLMCQHCKHPPCASVCPTQATFKRADGIVLVDKHRCIGCRYCMIACPFQARFMPQRPLGTASPNHPRAKGAAEGCTLCVQRIDRGEQPACVERCAEQGNKALLFGDLNDPQSSISQALRQSGGSTIRAELRLEPAVHYQGIV</sequence>
<dbReference type="AlphaFoldDB" id="A0A120N003"/>
<dbReference type="OrthoDB" id="9779457at2"/>
<dbReference type="PROSITE" id="PS51379">
    <property type="entry name" value="4FE4S_FER_2"/>
    <property type="match status" value="2"/>
</dbReference>
<dbReference type="SUPFAM" id="SSF54862">
    <property type="entry name" value="4Fe-4S ferredoxins"/>
    <property type="match status" value="1"/>
</dbReference>
<dbReference type="PANTHER" id="PTHR43177">
    <property type="entry name" value="PROTEIN NRFC"/>
    <property type="match status" value="1"/>
</dbReference>
<dbReference type="CDD" id="cd10551">
    <property type="entry name" value="PsrB"/>
    <property type="match status" value="1"/>
</dbReference>
<keyword evidence="3" id="KW-0408">Iron</keyword>
<evidence type="ECO:0000313" key="7">
    <source>
        <dbReference type="Proteomes" id="UP000218890"/>
    </source>
</evidence>
<evidence type="ECO:0000259" key="5">
    <source>
        <dbReference type="PROSITE" id="PS51379"/>
    </source>
</evidence>
<dbReference type="Proteomes" id="UP000218890">
    <property type="component" value="Chromosome"/>
</dbReference>
<feature type="domain" description="4Fe-4S ferredoxin-type" evidence="5">
    <location>
        <begin position="141"/>
        <end position="170"/>
    </location>
</feature>
<dbReference type="Pfam" id="PF13247">
    <property type="entry name" value="Fer4_11"/>
    <property type="match status" value="1"/>
</dbReference>
<keyword evidence="7" id="KW-1185">Reference proteome</keyword>
<dbReference type="PANTHER" id="PTHR43177:SF3">
    <property type="entry name" value="PROTEIN NRFC HOMOLOG"/>
    <property type="match status" value="1"/>
</dbReference>
<dbReference type="InterPro" id="IPR017900">
    <property type="entry name" value="4Fe4S_Fe_S_CS"/>
</dbReference>
<dbReference type="GO" id="GO:0046872">
    <property type="term" value="F:metal ion binding"/>
    <property type="evidence" value="ECO:0007669"/>
    <property type="project" value="UniProtKB-KW"/>
</dbReference>
<dbReference type="InterPro" id="IPR054822">
    <property type="entry name" value="DsrO-like"/>
</dbReference>
<evidence type="ECO:0000256" key="1">
    <source>
        <dbReference type="ARBA" id="ARBA00022485"/>
    </source>
</evidence>
<dbReference type="InterPro" id="IPR006311">
    <property type="entry name" value="TAT_signal"/>
</dbReference>
<evidence type="ECO:0000256" key="3">
    <source>
        <dbReference type="ARBA" id="ARBA00023004"/>
    </source>
</evidence>
<dbReference type="GO" id="GO:0051539">
    <property type="term" value="F:4 iron, 4 sulfur cluster binding"/>
    <property type="evidence" value="ECO:0007669"/>
    <property type="project" value="UniProtKB-KW"/>
</dbReference>
<keyword evidence="4" id="KW-0411">Iron-sulfur</keyword>
<evidence type="ECO:0000256" key="2">
    <source>
        <dbReference type="ARBA" id="ARBA00022723"/>
    </source>
</evidence>
<dbReference type="KEGG" id="hhk:HH1059_16640"/>
<dbReference type="RefSeq" id="WP_096409749.1">
    <property type="nucleotide sequence ID" value="NZ_AP017372.2"/>
</dbReference>
<accession>A0A120N003</accession>
<gene>
    <name evidence="6" type="ORF">HH1059_16640</name>
</gene>
<protein>
    <submittedName>
        <fullName evidence="6">Sulfite reduction-associated complex DsrMKJOP iron-sulfur protein DsrO</fullName>
    </submittedName>
</protein>
<dbReference type="InterPro" id="IPR050954">
    <property type="entry name" value="ET_IronSulfur_Cluster-Binding"/>
</dbReference>
<keyword evidence="2" id="KW-0479">Metal-binding</keyword>
<reference evidence="6" key="1">
    <citation type="submission" date="2016-02" db="EMBL/GenBank/DDBJ databases">
        <title>Halorhodospira halochloris DSM-1059 complete genome, version 2.</title>
        <authorList>
            <person name="Tsukatani Y."/>
        </authorList>
    </citation>
    <scope>NUCLEOTIDE SEQUENCE</scope>
    <source>
        <strain evidence="6">DSM 1059</strain>
    </source>
</reference>
<dbReference type="InterPro" id="IPR017896">
    <property type="entry name" value="4Fe4S_Fe-S-bd"/>
</dbReference>
<evidence type="ECO:0000313" key="6">
    <source>
        <dbReference type="EMBL" id="BAU58376.1"/>
    </source>
</evidence>
<evidence type="ECO:0000256" key="4">
    <source>
        <dbReference type="ARBA" id="ARBA00023014"/>
    </source>
</evidence>
<dbReference type="PROSITE" id="PS00198">
    <property type="entry name" value="4FE4S_FER_1"/>
    <property type="match status" value="1"/>
</dbReference>
<dbReference type="NCBIfam" id="NF045797">
    <property type="entry name" value="DsrO"/>
    <property type="match status" value="1"/>
</dbReference>
<organism evidence="6 7">
    <name type="scientific">Halorhodospira halochloris</name>
    <name type="common">Ectothiorhodospira halochloris</name>
    <dbReference type="NCBI Taxonomy" id="1052"/>
    <lineage>
        <taxon>Bacteria</taxon>
        <taxon>Pseudomonadati</taxon>
        <taxon>Pseudomonadota</taxon>
        <taxon>Gammaproteobacteria</taxon>
        <taxon>Chromatiales</taxon>
        <taxon>Ectothiorhodospiraceae</taxon>
        <taxon>Halorhodospira</taxon>
    </lineage>
</organism>
<feature type="domain" description="4Fe-4S ferredoxin-type" evidence="5">
    <location>
        <begin position="60"/>
        <end position="91"/>
    </location>
</feature>
<keyword evidence="1" id="KW-0004">4Fe-4S</keyword>
<dbReference type="EMBL" id="AP017372">
    <property type="protein sequence ID" value="BAU58376.1"/>
    <property type="molecule type" value="Genomic_DNA"/>
</dbReference>
<dbReference type="Gene3D" id="3.30.70.20">
    <property type="match status" value="2"/>
</dbReference>
<proteinExistence type="predicted"/>
<name>A0A120N003_HALHR</name>
<dbReference type="PROSITE" id="PS51318">
    <property type="entry name" value="TAT"/>
    <property type="match status" value="1"/>
</dbReference>